<evidence type="ECO:0000259" key="3">
    <source>
        <dbReference type="Pfam" id="PF20152"/>
    </source>
</evidence>
<name>A0AAD7DFF9_MYCRO</name>
<keyword evidence="5" id="KW-1185">Reference proteome</keyword>
<proteinExistence type="predicted"/>
<dbReference type="InterPro" id="IPR045339">
    <property type="entry name" value="DUF6534"/>
</dbReference>
<dbReference type="Proteomes" id="UP001221757">
    <property type="component" value="Unassembled WGS sequence"/>
</dbReference>
<evidence type="ECO:0000313" key="4">
    <source>
        <dbReference type="EMBL" id="KAJ7690071.1"/>
    </source>
</evidence>
<feature type="chain" id="PRO_5042143601" description="DUF6534 domain-containing protein" evidence="2">
    <location>
        <begin position="18"/>
        <end position="176"/>
    </location>
</feature>
<dbReference type="PANTHER" id="PTHR40465:SF1">
    <property type="entry name" value="DUF6534 DOMAIN-CONTAINING PROTEIN"/>
    <property type="match status" value="1"/>
</dbReference>
<keyword evidence="2" id="KW-0732">Signal</keyword>
<feature type="domain" description="DUF6534" evidence="3">
    <location>
        <begin position="36"/>
        <end position="122"/>
    </location>
</feature>
<keyword evidence="1" id="KW-0472">Membrane</keyword>
<keyword evidence="1" id="KW-0812">Transmembrane</keyword>
<evidence type="ECO:0000313" key="5">
    <source>
        <dbReference type="Proteomes" id="UP001221757"/>
    </source>
</evidence>
<dbReference type="PANTHER" id="PTHR40465">
    <property type="entry name" value="CHROMOSOME 1, WHOLE GENOME SHOTGUN SEQUENCE"/>
    <property type="match status" value="1"/>
</dbReference>
<sequence>MSVSTLVVLLILEFNDSTLELLALNKAFLPMTATQVGADVFITASLCWVLHGRRSEFQRTNSIINTLMIYAINRCLLTATAALVDLLAVVLQPNSMWYVGAEFTIVGLYTNAFLASLNSRRRMREGVTGSLDYQLSNLRFQSDLSTPEFPRPVPVFGSPNTVWWFWGKMALWSGSG</sequence>
<feature type="signal peptide" evidence="2">
    <location>
        <begin position="1"/>
        <end position="17"/>
    </location>
</feature>
<organism evidence="4 5">
    <name type="scientific">Mycena rosella</name>
    <name type="common">Pink bonnet</name>
    <name type="synonym">Agaricus rosellus</name>
    <dbReference type="NCBI Taxonomy" id="1033263"/>
    <lineage>
        <taxon>Eukaryota</taxon>
        <taxon>Fungi</taxon>
        <taxon>Dikarya</taxon>
        <taxon>Basidiomycota</taxon>
        <taxon>Agaricomycotina</taxon>
        <taxon>Agaricomycetes</taxon>
        <taxon>Agaricomycetidae</taxon>
        <taxon>Agaricales</taxon>
        <taxon>Marasmiineae</taxon>
        <taxon>Mycenaceae</taxon>
        <taxon>Mycena</taxon>
    </lineage>
</organism>
<comment type="caution">
    <text evidence="4">The sequence shown here is derived from an EMBL/GenBank/DDBJ whole genome shotgun (WGS) entry which is preliminary data.</text>
</comment>
<feature type="transmembrane region" description="Helical" evidence="1">
    <location>
        <begin position="97"/>
        <end position="117"/>
    </location>
</feature>
<gene>
    <name evidence="4" type="ORF">B0H17DRAFT_1134557</name>
</gene>
<accession>A0AAD7DFF9</accession>
<evidence type="ECO:0000256" key="2">
    <source>
        <dbReference type="SAM" id="SignalP"/>
    </source>
</evidence>
<dbReference type="Pfam" id="PF20152">
    <property type="entry name" value="DUF6534"/>
    <property type="match status" value="1"/>
</dbReference>
<feature type="transmembrane region" description="Helical" evidence="1">
    <location>
        <begin position="27"/>
        <end position="50"/>
    </location>
</feature>
<dbReference type="AlphaFoldDB" id="A0AAD7DFF9"/>
<dbReference type="EMBL" id="JARKIE010000067">
    <property type="protein sequence ID" value="KAJ7690071.1"/>
    <property type="molecule type" value="Genomic_DNA"/>
</dbReference>
<evidence type="ECO:0000256" key="1">
    <source>
        <dbReference type="SAM" id="Phobius"/>
    </source>
</evidence>
<reference evidence="4" key="1">
    <citation type="submission" date="2023-03" db="EMBL/GenBank/DDBJ databases">
        <title>Massive genome expansion in bonnet fungi (Mycena s.s.) driven by repeated elements and novel gene families across ecological guilds.</title>
        <authorList>
            <consortium name="Lawrence Berkeley National Laboratory"/>
            <person name="Harder C.B."/>
            <person name="Miyauchi S."/>
            <person name="Viragh M."/>
            <person name="Kuo A."/>
            <person name="Thoen E."/>
            <person name="Andreopoulos B."/>
            <person name="Lu D."/>
            <person name="Skrede I."/>
            <person name="Drula E."/>
            <person name="Henrissat B."/>
            <person name="Morin E."/>
            <person name="Kohler A."/>
            <person name="Barry K."/>
            <person name="LaButti K."/>
            <person name="Morin E."/>
            <person name="Salamov A."/>
            <person name="Lipzen A."/>
            <person name="Mereny Z."/>
            <person name="Hegedus B."/>
            <person name="Baldrian P."/>
            <person name="Stursova M."/>
            <person name="Weitz H."/>
            <person name="Taylor A."/>
            <person name="Grigoriev I.V."/>
            <person name="Nagy L.G."/>
            <person name="Martin F."/>
            <person name="Kauserud H."/>
        </authorList>
    </citation>
    <scope>NUCLEOTIDE SEQUENCE</scope>
    <source>
        <strain evidence="4">CBHHK067</strain>
    </source>
</reference>
<feature type="transmembrane region" description="Helical" evidence="1">
    <location>
        <begin position="71"/>
        <end position="91"/>
    </location>
</feature>
<keyword evidence="1" id="KW-1133">Transmembrane helix</keyword>
<protein>
    <recommendedName>
        <fullName evidence="3">DUF6534 domain-containing protein</fullName>
    </recommendedName>
</protein>